<dbReference type="InterPro" id="IPR001851">
    <property type="entry name" value="ABC_transp_permease"/>
</dbReference>
<evidence type="ECO:0000256" key="5">
    <source>
        <dbReference type="ARBA" id="ARBA00023136"/>
    </source>
</evidence>
<evidence type="ECO:0000256" key="6">
    <source>
        <dbReference type="SAM" id="Phobius"/>
    </source>
</evidence>
<dbReference type="Pfam" id="PF02653">
    <property type="entry name" value="BPD_transp_2"/>
    <property type="match status" value="1"/>
</dbReference>
<comment type="subcellular location">
    <subcellularLocation>
        <location evidence="1">Cell membrane</location>
        <topology evidence="1">Multi-pass membrane protein</topology>
    </subcellularLocation>
</comment>
<keyword evidence="2" id="KW-1003">Cell membrane</keyword>
<evidence type="ECO:0000313" key="7">
    <source>
        <dbReference type="EMBL" id="NDY93917.1"/>
    </source>
</evidence>
<feature type="transmembrane region" description="Helical" evidence="6">
    <location>
        <begin position="333"/>
        <end position="352"/>
    </location>
</feature>
<organism evidence="7 8">
    <name type="scientific">Ideonella livida</name>
    <dbReference type="NCBI Taxonomy" id="2707176"/>
    <lineage>
        <taxon>Bacteria</taxon>
        <taxon>Pseudomonadati</taxon>
        <taxon>Pseudomonadota</taxon>
        <taxon>Betaproteobacteria</taxon>
        <taxon>Burkholderiales</taxon>
        <taxon>Sphaerotilaceae</taxon>
        <taxon>Ideonella</taxon>
    </lineage>
</organism>
<evidence type="ECO:0000313" key="8">
    <source>
        <dbReference type="Proteomes" id="UP000484255"/>
    </source>
</evidence>
<accession>A0A7C9PJY1</accession>
<dbReference type="GO" id="GO:0005886">
    <property type="term" value="C:plasma membrane"/>
    <property type="evidence" value="ECO:0007669"/>
    <property type="project" value="UniProtKB-SubCell"/>
</dbReference>
<dbReference type="AlphaFoldDB" id="A0A7C9PJY1"/>
<feature type="transmembrane region" description="Helical" evidence="6">
    <location>
        <begin position="240"/>
        <end position="259"/>
    </location>
</feature>
<feature type="transmembrane region" description="Helical" evidence="6">
    <location>
        <begin position="49"/>
        <end position="65"/>
    </location>
</feature>
<feature type="transmembrane region" description="Helical" evidence="6">
    <location>
        <begin position="126"/>
        <end position="144"/>
    </location>
</feature>
<evidence type="ECO:0000256" key="4">
    <source>
        <dbReference type="ARBA" id="ARBA00022989"/>
    </source>
</evidence>
<evidence type="ECO:0000256" key="3">
    <source>
        <dbReference type="ARBA" id="ARBA00022692"/>
    </source>
</evidence>
<dbReference type="RefSeq" id="WP_163459943.1">
    <property type="nucleotide sequence ID" value="NZ_JAAGOH010000053.1"/>
</dbReference>
<dbReference type="EMBL" id="JAAGOH010000053">
    <property type="protein sequence ID" value="NDY93917.1"/>
    <property type="molecule type" value="Genomic_DNA"/>
</dbReference>
<dbReference type="CDD" id="cd06581">
    <property type="entry name" value="TM_PBP1_LivM_like"/>
    <property type="match status" value="1"/>
</dbReference>
<keyword evidence="4 6" id="KW-1133">Transmembrane helix</keyword>
<feature type="transmembrane region" description="Helical" evidence="6">
    <location>
        <begin position="96"/>
        <end position="119"/>
    </location>
</feature>
<dbReference type="PANTHER" id="PTHR30482:SF17">
    <property type="entry name" value="ABC TRANSPORTER ATP-BINDING PROTEIN"/>
    <property type="match status" value="1"/>
</dbReference>
<evidence type="ECO:0000256" key="1">
    <source>
        <dbReference type="ARBA" id="ARBA00004651"/>
    </source>
</evidence>
<dbReference type="Proteomes" id="UP000484255">
    <property type="component" value="Unassembled WGS sequence"/>
</dbReference>
<keyword evidence="8" id="KW-1185">Reference proteome</keyword>
<feature type="transmembrane region" description="Helical" evidence="6">
    <location>
        <begin position="186"/>
        <end position="206"/>
    </location>
</feature>
<dbReference type="GO" id="GO:0015658">
    <property type="term" value="F:branched-chain amino acid transmembrane transporter activity"/>
    <property type="evidence" value="ECO:0007669"/>
    <property type="project" value="InterPro"/>
</dbReference>
<keyword evidence="3 6" id="KW-0812">Transmembrane</keyword>
<feature type="transmembrane region" description="Helical" evidence="6">
    <location>
        <begin position="274"/>
        <end position="299"/>
    </location>
</feature>
<sequence length="380" mass="39987">MLNRLLSHDLPRSRLLAAALLLVLAGLALAPFLFPGAKALGVAAKMLVFILLVASYDLLLGYTGIVSFAHTMFFGIGAYGVAIACTRLAGEGGVGLAAVLTGLGGALGVSLALSLLIGLFSLRVKAIFFAMITLAVAAAFQTLASQLSELTGGEDGLSFKTPRWLSPSFEPFEEPVLGLMVDGKVLTYYLLFVVVTVLFLGLLRVVNSPFGRVLQAIRENDFRAEAIGYRTVVFRTLSNVMSAALATVAGALLALWLRYTGPDTTLSFEIMLDILLIVVIGGMGTLYGAVIGSVLFVLAQNYLQDLLRLAGGEGGALSEVPLIAPFISPDRWLFWLGIGFVLCVYHFPNGVVGRLRARALGRSPDAAGPATPATASPPPG</sequence>
<name>A0A7C9PJY1_9BURK</name>
<gene>
    <name evidence="7" type="ORF">G3A44_22245</name>
</gene>
<dbReference type="PANTHER" id="PTHR30482">
    <property type="entry name" value="HIGH-AFFINITY BRANCHED-CHAIN AMINO ACID TRANSPORT SYSTEM PERMEASE"/>
    <property type="match status" value="1"/>
</dbReference>
<dbReference type="InterPro" id="IPR043428">
    <property type="entry name" value="LivM-like"/>
</dbReference>
<feature type="transmembrane region" description="Helical" evidence="6">
    <location>
        <begin position="306"/>
        <end position="327"/>
    </location>
</feature>
<keyword evidence="5 6" id="KW-0472">Membrane</keyword>
<evidence type="ECO:0000256" key="2">
    <source>
        <dbReference type="ARBA" id="ARBA00022475"/>
    </source>
</evidence>
<reference evidence="7 8" key="1">
    <citation type="submission" date="2020-02" db="EMBL/GenBank/DDBJ databases">
        <title>Ideonella bacterium strain TBM-1.</title>
        <authorList>
            <person name="Chen W.-M."/>
        </authorList>
    </citation>
    <scope>NUCLEOTIDE SEQUENCE [LARGE SCALE GENOMIC DNA]</scope>
    <source>
        <strain evidence="7 8">TBM-1</strain>
    </source>
</reference>
<proteinExistence type="predicted"/>
<comment type="caution">
    <text evidence="7">The sequence shown here is derived from an EMBL/GenBank/DDBJ whole genome shotgun (WGS) entry which is preliminary data.</text>
</comment>
<protein>
    <submittedName>
        <fullName evidence="7">Branched-chain amino acid ABC transporter permease</fullName>
    </submittedName>
</protein>